<name>A0A1F5VM73_9BACT</name>
<evidence type="ECO:0000256" key="5">
    <source>
        <dbReference type="SAM" id="MobiDB-lite"/>
    </source>
</evidence>
<comment type="subcellular location">
    <subcellularLocation>
        <location evidence="1">Membrane</location>
        <topology evidence="1">Multi-pass membrane protein</topology>
    </subcellularLocation>
</comment>
<dbReference type="GO" id="GO:0016020">
    <property type="term" value="C:membrane"/>
    <property type="evidence" value="ECO:0007669"/>
    <property type="project" value="UniProtKB-SubCell"/>
</dbReference>
<dbReference type="STRING" id="1817863.A2Y62_06735"/>
<dbReference type="PANTHER" id="PTHR37422">
    <property type="entry name" value="TEICHURONIC ACID BIOSYNTHESIS PROTEIN TUAE"/>
    <property type="match status" value="1"/>
</dbReference>
<feature type="domain" description="O-antigen ligase-related" evidence="7">
    <location>
        <begin position="11"/>
        <end position="80"/>
    </location>
</feature>
<organism evidence="8 9">
    <name type="scientific">Candidatus Fischerbacteria bacterium RBG_13_37_8</name>
    <dbReference type="NCBI Taxonomy" id="1817863"/>
    <lineage>
        <taxon>Bacteria</taxon>
        <taxon>Candidatus Fischeribacteriota</taxon>
    </lineage>
</organism>
<sequence>MRKDLSSHLFQSNTIQMRLGNWTIAYKIIKNYPLWGVGIGNLHIFYPRYMTANDIETKYAHNFFLQFPAETGFAGFLLLLVILSLFLISIVNVYKNKPVSTLTWACITSFLIFLAYSAIDISLYFPSIGFFGILCASLYFFEYKKQTAQQLASPLLLTPLLKIILFSLTVIPLLYCIKIHYTQSTFERSIDELKRGNISKATLSLEHYLDYFPTDIAAASLLLNTSKYQSVLEDRIDTYHKTLLYCPFSPRIHYMTGSLNMNDRFYYNAFINFSISHQLYPAKYLYNQAYKDSLNMMREHQEYLKKSTNFDSAGVDPRVRPQKHKAVENPE</sequence>
<dbReference type="InterPro" id="IPR007016">
    <property type="entry name" value="O-antigen_ligase-rel_domated"/>
</dbReference>
<evidence type="ECO:0000256" key="2">
    <source>
        <dbReference type="ARBA" id="ARBA00022692"/>
    </source>
</evidence>
<feature type="region of interest" description="Disordered" evidence="5">
    <location>
        <begin position="309"/>
        <end position="331"/>
    </location>
</feature>
<dbReference type="Pfam" id="PF04932">
    <property type="entry name" value="Wzy_C"/>
    <property type="match status" value="1"/>
</dbReference>
<keyword evidence="3 6" id="KW-1133">Transmembrane helix</keyword>
<feature type="transmembrane region" description="Helical" evidence="6">
    <location>
        <begin position="125"/>
        <end position="143"/>
    </location>
</feature>
<feature type="transmembrane region" description="Helical" evidence="6">
    <location>
        <begin position="73"/>
        <end position="94"/>
    </location>
</feature>
<dbReference type="PANTHER" id="PTHR37422:SF13">
    <property type="entry name" value="LIPOPOLYSACCHARIDE BIOSYNTHESIS PROTEIN PA4999-RELATED"/>
    <property type="match status" value="1"/>
</dbReference>
<dbReference type="Proteomes" id="UP000178943">
    <property type="component" value="Unassembled WGS sequence"/>
</dbReference>
<feature type="transmembrane region" description="Helical" evidence="6">
    <location>
        <begin position="155"/>
        <end position="175"/>
    </location>
</feature>
<reference evidence="8 9" key="1">
    <citation type="journal article" date="2016" name="Nat. Commun.">
        <title>Thousands of microbial genomes shed light on interconnected biogeochemical processes in an aquifer system.</title>
        <authorList>
            <person name="Anantharaman K."/>
            <person name="Brown C.T."/>
            <person name="Hug L.A."/>
            <person name="Sharon I."/>
            <person name="Castelle C.J."/>
            <person name="Probst A.J."/>
            <person name="Thomas B.C."/>
            <person name="Singh A."/>
            <person name="Wilkins M.J."/>
            <person name="Karaoz U."/>
            <person name="Brodie E.L."/>
            <person name="Williams K.H."/>
            <person name="Hubbard S.S."/>
            <person name="Banfield J.F."/>
        </authorList>
    </citation>
    <scope>NUCLEOTIDE SEQUENCE [LARGE SCALE GENOMIC DNA]</scope>
</reference>
<protein>
    <recommendedName>
        <fullName evidence="7">O-antigen ligase-related domain-containing protein</fullName>
    </recommendedName>
</protein>
<evidence type="ECO:0000259" key="7">
    <source>
        <dbReference type="Pfam" id="PF04932"/>
    </source>
</evidence>
<keyword evidence="2 6" id="KW-0812">Transmembrane</keyword>
<accession>A0A1F5VM73</accession>
<dbReference type="AlphaFoldDB" id="A0A1F5VM73"/>
<dbReference type="InterPro" id="IPR051533">
    <property type="entry name" value="WaaL-like"/>
</dbReference>
<comment type="caution">
    <text evidence="8">The sequence shown here is derived from an EMBL/GenBank/DDBJ whole genome shotgun (WGS) entry which is preliminary data.</text>
</comment>
<evidence type="ECO:0000256" key="3">
    <source>
        <dbReference type="ARBA" id="ARBA00022989"/>
    </source>
</evidence>
<feature type="transmembrane region" description="Helical" evidence="6">
    <location>
        <begin position="101"/>
        <end position="119"/>
    </location>
</feature>
<evidence type="ECO:0000313" key="8">
    <source>
        <dbReference type="EMBL" id="OGF64525.1"/>
    </source>
</evidence>
<evidence type="ECO:0000313" key="9">
    <source>
        <dbReference type="Proteomes" id="UP000178943"/>
    </source>
</evidence>
<keyword evidence="4 6" id="KW-0472">Membrane</keyword>
<dbReference type="EMBL" id="MFGW01000136">
    <property type="protein sequence ID" value="OGF64525.1"/>
    <property type="molecule type" value="Genomic_DNA"/>
</dbReference>
<gene>
    <name evidence="8" type="ORF">A2Y62_06735</name>
</gene>
<evidence type="ECO:0000256" key="1">
    <source>
        <dbReference type="ARBA" id="ARBA00004141"/>
    </source>
</evidence>
<evidence type="ECO:0000256" key="6">
    <source>
        <dbReference type="SAM" id="Phobius"/>
    </source>
</evidence>
<proteinExistence type="predicted"/>
<evidence type="ECO:0000256" key="4">
    <source>
        <dbReference type="ARBA" id="ARBA00023136"/>
    </source>
</evidence>